<dbReference type="OrthoDB" id="1492344at2"/>
<dbReference type="RefSeq" id="WP_120029625.1">
    <property type="nucleotide sequence ID" value="NZ_QVMU01000002.1"/>
</dbReference>
<gene>
    <name evidence="1" type="ORF">DZ860_03925</name>
</gene>
<protein>
    <submittedName>
        <fullName evidence="1">Uncharacterized protein</fullName>
    </submittedName>
</protein>
<reference evidence="1 2" key="1">
    <citation type="submission" date="2018-08" db="EMBL/GenBank/DDBJ databases">
        <title>Vibrio isolated from the Eastern China Marginal Seas.</title>
        <authorList>
            <person name="Li Y."/>
        </authorList>
    </citation>
    <scope>NUCLEOTIDE SEQUENCE [LARGE SCALE GENOMIC DNA]</scope>
    <source>
        <strain evidence="1 2">BEI233</strain>
    </source>
</reference>
<accession>A0A3A6R0H2</accession>
<dbReference type="Proteomes" id="UP000273252">
    <property type="component" value="Unassembled WGS sequence"/>
</dbReference>
<sequence>MDGVRFTQEMRDAATRESQKREKYIKHHFEVKHLTSEERNHIGFLGEFAFCQLMGVDWRSNIRENYLTIDDCDFKLNNLSIDVKTETVPKVFFERILNRTIRDDQPYGRRLYSEGQFNLLEKYDLVVFGLIIRENPEIWFPVGFVEGKYIQDNYRPTTITPYGKSYPSPGAPVRTSSLRSIAQLNAYR</sequence>
<dbReference type="EMBL" id="QVMU01000002">
    <property type="protein sequence ID" value="RJX74289.1"/>
    <property type="molecule type" value="Genomic_DNA"/>
</dbReference>
<comment type="caution">
    <text evidence="1">The sequence shown here is derived from an EMBL/GenBank/DDBJ whole genome shotgun (WGS) entry which is preliminary data.</text>
</comment>
<evidence type="ECO:0000313" key="2">
    <source>
        <dbReference type="Proteomes" id="UP000273252"/>
    </source>
</evidence>
<evidence type="ECO:0000313" key="1">
    <source>
        <dbReference type="EMBL" id="RJX74289.1"/>
    </source>
</evidence>
<organism evidence="1 2">
    <name type="scientific">Vibrio sinensis</name>
    <dbReference type="NCBI Taxonomy" id="2302434"/>
    <lineage>
        <taxon>Bacteria</taxon>
        <taxon>Pseudomonadati</taxon>
        <taxon>Pseudomonadota</taxon>
        <taxon>Gammaproteobacteria</taxon>
        <taxon>Vibrionales</taxon>
        <taxon>Vibrionaceae</taxon>
        <taxon>Vibrio</taxon>
    </lineage>
</organism>
<proteinExistence type="predicted"/>
<keyword evidence="2" id="KW-1185">Reference proteome</keyword>
<name>A0A3A6R0H2_9VIBR</name>
<dbReference type="AlphaFoldDB" id="A0A3A6R0H2"/>